<comment type="caution">
    <text evidence="2">The sequence shown here is derived from an EMBL/GenBank/DDBJ whole genome shotgun (WGS) entry which is preliminary data.</text>
</comment>
<sequence>MTLGAAAGLLLLFAAGAPLSQKLLRGRPRLRRFCTLLCVLAALACGVYLGAGLLLLSAIQSQSPAP</sequence>
<feature type="transmembrane region" description="Helical" evidence="1">
    <location>
        <begin position="30"/>
        <end position="56"/>
    </location>
</feature>
<protein>
    <submittedName>
        <fullName evidence="2">Uncharacterized protein</fullName>
    </submittedName>
</protein>
<evidence type="ECO:0000313" key="2">
    <source>
        <dbReference type="EMBL" id="MBC5715761.1"/>
    </source>
</evidence>
<reference evidence="2" key="1">
    <citation type="submission" date="2020-08" db="EMBL/GenBank/DDBJ databases">
        <title>Genome public.</title>
        <authorList>
            <person name="Liu C."/>
            <person name="Sun Q."/>
        </authorList>
    </citation>
    <scope>NUCLEOTIDE SEQUENCE</scope>
    <source>
        <strain evidence="2">BX5</strain>
    </source>
</reference>
<accession>A0A8J6J1F1</accession>
<gene>
    <name evidence="2" type="ORF">H8S55_00195</name>
</gene>
<evidence type="ECO:0000256" key="1">
    <source>
        <dbReference type="SAM" id="Phobius"/>
    </source>
</evidence>
<dbReference type="EMBL" id="JACOPN010000001">
    <property type="protein sequence ID" value="MBC5715761.1"/>
    <property type="molecule type" value="Genomic_DNA"/>
</dbReference>
<name>A0A8J6J1F1_9FIRM</name>
<keyword evidence="1" id="KW-0812">Transmembrane</keyword>
<keyword evidence="1" id="KW-1133">Transmembrane helix</keyword>
<keyword evidence="3" id="KW-1185">Reference proteome</keyword>
<keyword evidence="1" id="KW-0472">Membrane</keyword>
<dbReference type="RefSeq" id="WP_186877313.1">
    <property type="nucleotide sequence ID" value="NZ_JACOPN010000001.1"/>
</dbReference>
<organism evidence="2 3">
    <name type="scientific">Flintibacter faecis</name>
    <dbReference type="NCBI Taxonomy" id="2763047"/>
    <lineage>
        <taxon>Bacteria</taxon>
        <taxon>Bacillati</taxon>
        <taxon>Bacillota</taxon>
        <taxon>Clostridia</taxon>
        <taxon>Eubacteriales</taxon>
        <taxon>Flintibacter</taxon>
    </lineage>
</organism>
<evidence type="ECO:0000313" key="3">
    <source>
        <dbReference type="Proteomes" id="UP000602260"/>
    </source>
</evidence>
<dbReference type="Proteomes" id="UP000602260">
    <property type="component" value="Unassembled WGS sequence"/>
</dbReference>
<dbReference type="AlphaFoldDB" id="A0A8J6J1F1"/>
<proteinExistence type="predicted"/>